<feature type="transmembrane region" description="Helical" evidence="6">
    <location>
        <begin position="148"/>
        <end position="168"/>
    </location>
</feature>
<evidence type="ECO:0000256" key="1">
    <source>
        <dbReference type="ARBA" id="ARBA00004651"/>
    </source>
</evidence>
<feature type="transmembrane region" description="Helical" evidence="6">
    <location>
        <begin position="44"/>
        <end position="67"/>
    </location>
</feature>
<dbReference type="GO" id="GO:0015171">
    <property type="term" value="F:amino acid transmembrane transporter activity"/>
    <property type="evidence" value="ECO:0007669"/>
    <property type="project" value="TreeGrafter"/>
</dbReference>
<proteinExistence type="predicted"/>
<evidence type="ECO:0000256" key="2">
    <source>
        <dbReference type="ARBA" id="ARBA00022475"/>
    </source>
</evidence>
<accession>A0A1M7YQM3</accession>
<gene>
    <name evidence="7" type="primary">rhtC_2</name>
    <name evidence="7" type="ORF">VQ7734_00643</name>
</gene>
<dbReference type="EMBL" id="FRFG01000009">
    <property type="protein sequence ID" value="SHO54924.1"/>
    <property type="molecule type" value="Genomic_DNA"/>
</dbReference>
<keyword evidence="2" id="KW-1003">Cell membrane</keyword>
<evidence type="ECO:0000256" key="6">
    <source>
        <dbReference type="SAM" id="Phobius"/>
    </source>
</evidence>
<evidence type="ECO:0000256" key="4">
    <source>
        <dbReference type="ARBA" id="ARBA00022989"/>
    </source>
</evidence>
<feature type="transmembrane region" description="Helical" evidence="6">
    <location>
        <begin position="73"/>
        <end position="94"/>
    </location>
</feature>
<dbReference type="Pfam" id="PF01810">
    <property type="entry name" value="LysE"/>
    <property type="match status" value="1"/>
</dbReference>
<evidence type="ECO:0000313" key="8">
    <source>
        <dbReference type="Proteomes" id="UP000184600"/>
    </source>
</evidence>
<feature type="transmembrane region" description="Helical" evidence="6">
    <location>
        <begin position="6"/>
        <end position="23"/>
    </location>
</feature>
<sequence>MLSSLIPPAFFLLALAHFMALLSPGPDFFLITGYAIRYRLAGSALICFGIASGNAVYIALVIGGWQIMKDNHALFLIIQWAGAAYLLYIGYHLLRSRQRDLNWHTVSEDRVSKGKQFFLGLASALLNPKNSLFYMSLMTVILGRDVSAAQQIFCGVWMVGVVLIWDLAVASFLGHSRVQHLLSRKIHRIEQIAGGVLCLMAVFLLVGV</sequence>
<name>A0A1M7YQM3_9VIBR</name>
<dbReference type="PANTHER" id="PTHR30086:SF20">
    <property type="entry name" value="ARGININE EXPORTER PROTEIN ARGO-RELATED"/>
    <property type="match status" value="1"/>
</dbReference>
<dbReference type="PANTHER" id="PTHR30086">
    <property type="entry name" value="ARGININE EXPORTER PROTEIN ARGO"/>
    <property type="match status" value="1"/>
</dbReference>
<evidence type="ECO:0000256" key="3">
    <source>
        <dbReference type="ARBA" id="ARBA00022692"/>
    </source>
</evidence>
<dbReference type="RefSeq" id="WP_073579829.1">
    <property type="nucleotide sequence ID" value="NZ_FRFG01000009.1"/>
</dbReference>
<dbReference type="InterPro" id="IPR001123">
    <property type="entry name" value="LeuE-type"/>
</dbReference>
<keyword evidence="4 6" id="KW-1133">Transmembrane helix</keyword>
<evidence type="ECO:0000313" key="7">
    <source>
        <dbReference type="EMBL" id="SHO54924.1"/>
    </source>
</evidence>
<keyword evidence="8" id="KW-1185">Reference proteome</keyword>
<organism evidence="7 8">
    <name type="scientific">Vibrio quintilis</name>
    <dbReference type="NCBI Taxonomy" id="1117707"/>
    <lineage>
        <taxon>Bacteria</taxon>
        <taxon>Pseudomonadati</taxon>
        <taxon>Pseudomonadota</taxon>
        <taxon>Gammaproteobacteria</taxon>
        <taxon>Vibrionales</taxon>
        <taxon>Vibrionaceae</taxon>
        <taxon>Vibrio</taxon>
    </lineage>
</organism>
<dbReference type="STRING" id="1117707.VQ7734_00643"/>
<dbReference type="GO" id="GO:0005886">
    <property type="term" value="C:plasma membrane"/>
    <property type="evidence" value="ECO:0007669"/>
    <property type="project" value="UniProtKB-SubCell"/>
</dbReference>
<protein>
    <submittedName>
        <fullName evidence="7">Threonine efflux protein</fullName>
    </submittedName>
</protein>
<feature type="transmembrane region" description="Helical" evidence="6">
    <location>
        <begin position="189"/>
        <end position="207"/>
    </location>
</feature>
<reference evidence="8" key="1">
    <citation type="submission" date="2016-12" db="EMBL/GenBank/DDBJ databases">
        <authorList>
            <person name="Rodrigo-Torres L."/>
            <person name="Arahal R.D."/>
            <person name="Lucena T."/>
        </authorList>
    </citation>
    <scope>NUCLEOTIDE SEQUENCE [LARGE SCALE GENOMIC DNA]</scope>
</reference>
<dbReference type="Proteomes" id="UP000184600">
    <property type="component" value="Unassembled WGS sequence"/>
</dbReference>
<evidence type="ECO:0000256" key="5">
    <source>
        <dbReference type="ARBA" id="ARBA00023136"/>
    </source>
</evidence>
<keyword evidence="3 6" id="KW-0812">Transmembrane</keyword>
<dbReference type="AlphaFoldDB" id="A0A1M7YQM3"/>
<comment type="subcellular location">
    <subcellularLocation>
        <location evidence="1">Cell membrane</location>
        <topology evidence="1">Multi-pass membrane protein</topology>
    </subcellularLocation>
</comment>
<keyword evidence="5 6" id="KW-0472">Membrane</keyword>